<accession>W0M2H4</accession>
<dbReference type="SUPFAM" id="SSF56601">
    <property type="entry name" value="beta-lactamase/transpeptidase-like"/>
    <property type="match status" value="1"/>
</dbReference>
<protein>
    <recommendedName>
        <fullName evidence="1">Beta-lactamase-related domain-containing protein</fullName>
    </recommendedName>
</protein>
<reference evidence="2" key="1">
    <citation type="journal article" date="2015" name="Appl. Microbiol. Biotechnol.">
        <title>The environment shapes microbial enzymes: five cold-active and salt-resistant carboxylesterases from marine metagenomes.</title>
        <authorList>
            <person name="Tchigvintsev A."/>
            <person name="Tran H."/>
            <person name="Popovic A."/>
            <person name="Kovacic F."/>
            <person name="Brown G."/>
            <person name="Flick R."/>
            <person name="Hajighasemi M."/>
            <person name="Egorova O."/>
            <person name="Somody J.C."/>
            <person name="Tchigvintsev D."/>
            <person name="Khusnutdinova A."/>
            <person name="Chernikova T.N."/>
            <person name="Golyshina O.V."/>
            <person name="Yakimov M.M."/>
            <person name="Savchenko A."/>
            <person name="Golyshin P.N."/>
            <person name="Jaeger K.E."/>
            <person name="Yakunin A.F."/>
        </authorList>
    </citation>
    <scope>NUCLEOTIDE SEQUENCE</scope>
    <source>
        <strain evidence="2">8</strain>
    </source>
</reference>
<feature type="domain" description="Beta-lactamase-related" evidence="1">
    <location>
        <begin position="25"/>
        <end position="395"/>
    </location>
</feature>
<dbReference type="InterPro" id="IPR050789">
    <property type="entry name" value="Diverse_Enzym_Activities"/>
</dbReference>
<evidence type="ECO:0000313" key="2">
    <source>
        <dbReference type="EMBL" id="AHG30919.1"/>
    </source>
</evidence>
<evidence type="ECO:0000259" key="1">
    <source>
        <dbReference type="Pfam" id="PF00144"/>
    </source>
</evidence>
<dbReference type="PANTHER" id="PTHR43283:SF3">
    <property type="entry name" value="BETA-LACTAMASE FAMILY PROTEIN (AFU_ORTHOLOGUE AFUA_5G07500)"/>
    <property type="match status" value="1"/>
</dbReference>
<organism evidence="2">
    <name type="scientific">gamma proteobacterium enrichment culture clone L-Tri-Mess-8_orf1</name>
    <dbReference type="NCBI Taxonomy" id="1448355"/>
    <lineage>
        <taxon>Bacteria</taxon>
        <taxon>Pseudomonadati</taxon>
        <taxon>Pseudomonadota</taxon>
        <taxon>Gammaproteobacteria</taxon>
        <taxon>environmental samples</taxon>
    </lineage>
</organism>
<dbReference type="SMR" id="W0M2H4"/>
<dbReference type="Gene3D" id="3.40.710.10">
    <property type="entry name" value="DD-peptidase/beta-lactamase superfamily"/>
    <property type="match status" value="1"/>
</dbReference>
<dbReference type="PANTHER" id="PTHR43283">
    <property type="entry name" value="BETA-LACTAMASE-RELATED"/>
    <property type="match status" value="1"/>
</dbReference>
<dbReference type="AlphaFoldDB" id="W0M2H4"/>
<proteinExistence type="evidence at transcript level"/>
<sequence length="414" mass="45812">MNAKTPFTTPEDVGLSSTRLARLPAHFGEYVKRGKLAGVSTLVSRAGKIAHFETVGERDRENGLAMEKDTIFRIYSMSKPITSVALMMLYEEGRFQLSHEVARYIPSFANLKVWDGGTSDEYKTKPCERPMTIRDLLTHTSGLTYGFMHAHPVDKIYRKRGIDGAATANGMNLEVFCDALSEIPLLFSPGTQWSYSVATDVCGRLVEILSGQSLDVFFQSRIFDPLGMVDTGFVVPKDKLTRFAANYEKDPRTREVRLFDTSDETSTYASAKPFLSGGGGLVSTMVDYWRFCQMFLNGGELEGVRLLSRKTVDYMTLNHLPGGKTMPEMDQSAFSETGSEGTGFGLGFSVIIDEADAQAVTSAGNHSWGGAASTYFWIDPEEDLIGILMTQLMPSRAYPLRPQMQQLVYGAIED</sequence>
<dbReference type="InterPro" id="IPR012338">
    <property type="entry name" value="Beta-lactam/transpept-like"/>
</dbReference>
<name>W0M2H4_9GAMM</name>
<dbReference type="EMBL" id="KF801579">
    <property type="protein sequence ID" value="AHG30919.1"/>
    <property type="molecule type" value="mRNA"/>
</dbReference>
<dbReference type="Pfam" id="PF00144">
    <property type="entry name" value="Beta-lactamase"/>
    <property type="match status" value="1"/>
</dbReference>
<dbReference type="InterPro" id="IPR001466">
    <property type="entry name" value="Beta-lactam-related"/>
</dbReference>